<reference evidence="3 4" key="1">
    <citation type="journal article" date="2024" name="Commun. Biol.">
        <title>Comparative genomic analysis of thermophilic fungi reveals convergent evolutionary adaptations and gene losses.</title>
        <authorList>
            <person name="Steindorff A.S."/>
            <person name="Aguilar-Pontes M.V."/>
            <person name="Robinson A.J."/>
            <person name="Andreopoulos B."/>
            <person name="LaButti K."/>
            <person name="Kuo A."/>
            <person name="Mondo S."/>
            <person name="Riley R."/>
            <person name="Otillar R."/>
            <person name="Haridas S."/>
            <person name="Lipzen A."/>
            <person name="Grimwood J."/>
            <person name="Schmutz J."/>
            <person name="Clum A."/>
            <person name="Reid I.D."/>
            <person name="Moisan M.C."/>
            <person name="Butler G."/>
            <person name="Nguyen T.T.M."/>
            <person name="Dewar K."/>
            <person name="Conant G."/>
            <person name="Drula E."/>
            <person name="Henrissat B."/>
            <person name="Hansel C."/>
            <person name="Singer S."/>
            <person name="Hutchinson M.I."/>
            <person name="de Vries R.P."/>
            <person name="Natvig D.O."/>
            <person name="Powell A.J."/>
            <person name="Tsang A."/>
            <person name="Grigoriev I.V."/>
        </authorList>
    </citation>
    <scope>NUCLEOTIDE SEQUENCE [LARGE SCALE GENOMIC DNA]</scope>
    <source>
        <strain evidence="3 4">ATCC 22073</strain>
    </source>
</reference>
<proteinExistence type="predicted"/>
<evidence type="ECO:0000313" key="4">
    <source>
        <dbReference type="Proteomes" id="UP001600064"/>
    </source>
</evidence>
<organism evidence="3 4">
    <name type="scientific">Remersonia thermophila</name>
    <dbReference type="NCBI Taxonomy" id="72144"/>
    <lineage>
        <taxon>Eukaryota</taxon>
        <taxon>Fungi</taxon>
        <taxon>Dikarya</taxon>
        <taxon>Ascomycota</taxon>
        <taxon>Pezizomycotina</taxon>
        <taxon>Sordariomycetes</taxon>
        <taxon>Sordariomycetidae</taxon>
        <taxon>Sordariales</taxon>
        <taxon>Sordariales incertae sedis</taxon>
        <taxon>Remersonia</taxon>
    </lineage>
</organism>
<comment type="caution">
    <text evidence="3">The sequence shown here is derived from an EMBL/GenBank/DDBJ whole genome shotgun (WGS) entry which is preliminary data.</text>
</comment>
<feature type="chain" id="PRO_5045910241" description="Ubiquitin 3 binding protein But2 C-terminal domain-containing protein" evidence="2">
    <location>
        <begin position="19"/>
        <end position="193"/>
    </location>
</feature>
<evidence type="ECO:0000313" key="3">
    <source>
        <dbReference type="EMBL" id="KAL2268699.1"/>
    </source>
</evidence>
<dbReference type="GeneID" id="98124579"/>
<evidence type="ECO:0000256" key="1">
    <source>
        <dbReference type="SAM" id="MobiDB-lite"/>
    </source>
</evidence>
<dbReference type="RefSeq" id="XP_070867423.1">
    <property type="nucleotide sequence ID" value="XM_071009935.1"/>
</dbReference>
<protein>
    <recommendedName>
        <fullName evidence="5">Ubiquitin 3 binding protein But2 C-terminal domain-containing protein</fullName>
    </recommendedName>
</protein>
<keyword evidence="4" id="KW-1185">Reference proteome</keyword>
<evidence type="ECO:0000256" key="2">
    <source>
        <dbReference type="SAM" id="SignalP"/>
    </source>
</evidence>
<gene>
    <name evidence="3" type="ORF">VTJ83DRAFT_3545</name>
</gene>
<evidence type="ECO:0008006" key="5">
    <source>
        <dbReference type="Google" id="ProtNLM"/>
    </source>
</evidence>
<keyword evidence="2" id="KW-0732">Signal</keyword>
<dbReference type="Proteomes" id="UP001600064">
    <property type="component" value="Unassembled WGS sequence"/>
</dbReference>
<accession>A0ABR4DF83</accession>
<feature type="region of interest" description="Disordered" evidence="1">
    <location>
        <begin position="18"/>
        <end position="47"/>
    </location>
</feature>
<name>A0ABR4DF83_9PEZI</name>
<dbReference type="EMBL" id="JAZGUE010000003">
    <property type="protein sequence ID" value="KAL2268699.1"/>
    <property type="molecule type" value="Genomic_DNA"/>
</dbReference>
<sequence length="193" mass="20076">MHLSILLTLATLSTLSSALPTPSLSSANRQPRHTSQTPACKHVYPPTAETPRLNVVNRPDLGHTTTQTVKFTLPPEASGSCTLEARFPPLWEVVDTSVDKGGPPLVVNVYAAGGSGRGPLVGAVALASPDPAENAPHPPPGREDRVVVVATGFECQQEVAFEFELAGQGEIGFVNGFDPGLKQSGGLAAVYGC</sequence>
<feature type="signal peptide" evidence="2">
    <location>
        <begin position="1"/>
        <end position="18"/>
    </location>
</feature>
<feature type="compositionally biased region" description="Low complexity" evidence="1">
    <location>
        <begin position="18"/>
        <end position="27"/>
    </location>
</feature>